<accession>A0ABQ6NLY8</accession>
<dbReference type="PRINTS" id="PR01754">
    <property type="entry name" value="SACTRNSFRASE"/>
</dbReference>
<dbReference type="PROSITE" id="PS51186">
    <property type="entry name" value="GNAT"/>
    <property type="match status" value="1"/>
</dbReference>
<keyword evidence="5" id="KW-1185">Reference proteome</keyword>
<dbReference type="PANTHER" id="PTHR43800">
    <property type="entry name" value="PEPTIDYL-LYSINE N-ACETYLTRANSFERASE YJAB"/>
    <property type="match status" value="1"/>
</dbReference>
<keyword evidence="1" id="KW-0808">Transferase</keyword>
<name>A0ABQ6NLY8_9BACL</name>
<gene>
    <name evidence="4" type="primary">yyaR</name>
    <name evidence="4" type="ORF">PghCCS26_32340</name>
</gene>
<comment type="caution">
    <text evidence="4">The sequence shown here is derived from an EMBL/GenBank/DDBJ whole genome shotgun (WGS) entry which is preliminary data.</text>
</comment>
<keyword evidence="2" id="KW-0012">Acyltransferase</keyword>
<dbReference type="Gene3D" id="3.40.630.30">
    <property type="match status" value="1"/>
</dbReference>
<evidence type="ECO:0000256" key="1">
    <source>
        <dbReference type="ARBA" id="ARBA00022679"/>
    </source>
</evidence>
<proteinExistence type="predicted"/>
<dbReference type="Pfam" id="PF00583">
    <property type="entry name" value="Acetyltransf_1"/>
    <property type="match status" value="1"/>
</dbReference>
<dbReference type="CDD" id="cd04301">
    <property type="entry name" value="NAT_SF"/>
    <property type="match status" value="1"/>
</dbReference>
<dbReference type="InterPro" id="IPR008125">
    <property type="entry name" value="Streptothricin_AcTrfase"/>
</dbReference>
<dbReference type="RefSeq" id="WP_317980573.1">
    <property type="nucleotide sequence ID" value="NZ_BTCL01000010.1"/>
</dbReference>
<evidence type="ECO:0000256" key="2">
    <source>
        <dbReference type="ARBA" id="ARBA00023315"/>
    </source>
</evidence>
<dbReference type="InterPro" id="IPR016181">
    <property type="entry name" value="Acyl_CoA_acyltransferase"/>
</dbReference>
<evidence type="ECO:0000313" key="4">
    <source>
        <dbReference type="EMBL" id="GMK46106.1"/>
    </source>
</evidence>
<sequence length="173" mass="20378">MIKKMTHSNKDDYNKSNESFLVTGRIIPKFENDHWTYTEESFSEPYLKKYENDDIDDSYMEDAKKAVFFYYADDKCIGRIKLRSNWNGFVLVEDIGVSASSRQKGIGTRLLEKAVEWARQNHQIGLMLETQDVNLSACRFYARNHFIIGGVDTMLYSKFSTAREKAIFWYRKF</sequence>
<dbReference type="Proteomes" id="UP001285921">
    <property type="component" value="Unassembled WGS sequence"/>
</dbReference>
<dbReference type="InterPro" id="IPR000182">
    <property type="entry name" value="GNAT_dom"/>
</dbReference>
<dbReference type="PANTHER" id="PTHR43800:SF1">
    <property type="entry name" value="PEPTIDYL-LYSINE N-ACETYLTRANSFERASE YJAB"/>
    <property type="match status" value="1"/>
</dbReference>
<evidence type="ECO:0000313" key="5">
    <source>
        <dbReference type="Proteomes" id="UP001285921"/>
    </source>
</evidence>
<evidence type="ECO:0000259" key="3">
    <source>
        <dbReference type="PROSITE" id="PS51186"/>
    </source>
</evidence>
<protein>
    <recommendedName>
        <fullName evidence="3">N-acetyltransferase domain-containing protein</fullName>
    </recommendedName>
</protein>
<dbReference type="SUPFAM" id="SSF55729">
    <property type="entry name" value="Acyl-CoA N-acyltransferases (Nat)"/>
    <property type="match status" value="1"/>
</dbReference>
<organism evidence="4 5">
    <name type="scientific">Paenibacillus glycanilyticus</name>
    <dbReference type="NCBI Taxonomy" id="126569"/>
    <lineage>
        <taxon>Bacteria</taxon>
        <taxon>Bacillati</taxon>
        <taxon>Bacillota</taxon>
        <taxon>Bacilli</taxon>
        <taxon>Bacillales</taxon>
        <taxon>Paenibacillaceae</taxon>
        <taxon>Paenibacillus</taxon>
    </lineage>
</organism>
<dbReference type="EMBL" id="BTCL01000010">
    <property type="protein sequence ID" value="GMK46106.1"/>
    <property type="molecule type" value="Genomic_DNA"/>
</dbReference>
<feature type="domain" description="N-acetyltransferase" evidence="3">
    <location>
        <begin position="22"/>
        <end position="173"/>
    </location>
</feature>
<reference evidence="4 5" key="1">
    <citation type="submission" date="2023-05" db="EMBL/GenBank/DDBJ databases">
        <title>Draft genome of Paenibacillus sp. CCS26.</title>
        <authorList>
            <person name="Akita H."/>
            <person name="Shinto Y."/>
            <person name="Kimura Z."/>
        </authorList>
    </citation>
    <scope>NUCLEOTIDE SEQUENCE [LARGE SCALE GENOMIC DNA]</scope>
    <source>
        <strain evidence="4 5">CCS26</strain>
    </source>
</reference>